<accession>A0A160TFZ5</accession>
<organism evidence="1">
    <name type="scientific">hydrothermal vent metagenome</name>
    <dbReference type="NCBI Taxonomy" id="652676"/>
    <lineage>
        <taxon>unclassified sequences</taxon>
        <taxon>metagenomes</taxon>
        <taxon>ecological metagenomes</taxon>
    </lineage>
</organism>
<reference evidence="1" key="1">
    <citation type="submission" date="2015-10" db="EMBL/GenBank/DDBJ databases">
        <authorList>
            <person name="Gilbert D.G."/>
        </authorList>
    </citation>
    <scope>NUCLEOTIDE SEQUENCE</scope>
</reference>
<gene>
    <name evidence="1" type="ORF">MGWOODY_Tha383</name>
</gene>
<name>A0A160TFZ5_9ZZZZ</name>
<evidence type="ECO:0000313" key="1">
    <source>
        <dbReference type="EMBL" id="CUS43033.1"/>
    </source>
</evidence>
<protein>
    <submittedName>
        <fullName evidence="1">Uncharacterized protein</fullName>
    </submittedName>
</protein>
<sequence length="141" mass="16850">MSLYADIYPVTTFPDLVPQREHRNSCILRLERLENTIRSYHGDELHHEWLNDYLDAGLELAQEAGERDLIRLQESWLRRIYNTLRDTGVNVSCDEAWRHQCLEYLYQPFFALQHLYRAQPGSNSRIKTLSRDFSFISRYVI</sequence>
<dbReference type="AlphaFoldDB" id="A0A160TFZ5"/>
<proteinExistence type="predicted"/>
<dbReference type="EMBL" id="CZQC01000073">
    <property type="protein sequence ID" value="CUS43033.1"/>
    <property type="molecule type" value="Genomic_DNA"/>
</dbReference>